<feature type="transmembrane region" description="Helical" evidence="1">
    <location>
        <begin position="42"/>
        <end position="67"/>
    </location>
</feature>
<dbReference type="Proteomes" id="UP000317209">
    <property type="component" value="Unassembled WGS sequence"/>
</dbReference>
<evidence type="ECO:0000256" key="1">
    <source>
        <dbReference type="SAM" id="Phobius"/>
    </source>
</evidence>
<gene>
    <name evidence="2" type="ORF">FB560_2206</name>
</gene>
<feature type="transmembrane region" description="Helical" evidence="1">
    <location>
        <begin position="201"/>
        <end position="221"/>
    </location>
</feature>
<accession>A0A543BNY9</accession>
<comment type="caution">
    <text evidence="2">The sequence shown here is derived from an EMBL/GenBank/DDBJ whole genome shotgun (WGS) entry which is preliminary data.</text>
</comment>
<reference evidence="2 3" key="1">
    <citation type="submission" date="2019-06" db="EMBL/GenBank/DDBJ databases">
        <title>Sequencing the genomes of 1000 actinobacteria strains.</title>
        <authorList>
            <person name="Klenk H.-P."/>
        </authorList>
    </citation>
    <scope>NUCLEOTIDE SEQUENCE [LARGE SCALE GENOMIC DNA]</scope>
    <source>
        <strain evidence="2 3">DSM 20169</strain>
    </source>
</reference>
<proteinExistence type="predicted"/>
<dbReference type="OrthoDB" id="4753036at2"/>
<name>A0A543BNY9_9MICO</name>
<keyword evidence="1" id="KW-1133">Transmembrane helix</keyword>
<protein>
    <submittedName>
        <fullName evidence="2">Sap-like sulfolipid-1-addressing protein</fullName>
    </submittedName>
</protein>
<evidence type="ECO:0000313" key="3">
    <source>
        <dbReference type="Proteomes" id="UP000317209"/>
    </source>
</evidence>
<dbReference type="Pfam" id="PF11139">
    <property type="entry name" value="SfLAP"/>
    <property type="match status" value="1"/>
</dbReference>
<keyword evidence="1" id="KW-0812">Transmembrane</keyword>
<dbReference type="EMBL" id="VFOX01000001">
    <property type="protein sequence ID" value="TQL86545.1"/>
    <property type="molecule type" value="Genomic_DNA"/>
</dbReference>
<dbReference type="RefSeq" id="WP_141872389.1">
    <property type="nucleotide sequence ID" value="NZ_VFOX01000001.1"/>
</dbReference>
<keyword evidence="1" id="KW-0472">Membrane</keyword>
<organism evidence="2 3">
    <name type="scientific">Microbacterium saperdae</name>
    <dbReference type="NCBI Taxonomy" id="69368"/>
    <lineage>
        <taxon>Bacteria</taxon>
        <taxon>Bacillati</taxon>
        <taxon>Actinomycetota</taxon>
        <taxon>Actinomycetes</taxon>
        <taxon>Micrococcales</taxon>
        <taxon>Microbacteriaceae</taxon>
        <taxon>Microbacterium</taxon>
    </lineage>
</organism>
<feature type="transmembrane region" description="Helical" evidence="1">
    <location>
        <begin position="112"/>
        <end position="131"/>
    </location>
</feature>
<feature type="transmembrane region" description="Helical" evidence="1">
    <location>
        <begin position="12"/>
        <end position="30"/>
    </location>
</feature>
<dbReference type="InterPro" id="IPR021315">
    <property type="entry name" value="Gap/Sap"/>
</dbReference>
<evidence type="ECO:0000313" key="2">
    <source>
        <dbReference type="EMBL" id="TQL86545.1"/>
    </source>
</evidence>
<keyword evidence="3" id="KW-1185">Reference proteome</keyword>
<feature type="transmembrane region" description="Helical" evidence="1">
    <location>
        <begin position="156"/>
        <end position="180"/>
    </location>
</feature>
<sequence>MGQVIGQLLPLALGIAISPLPIVAGILMLMSPRARSTSVGFLIGWIGGIALVVTVFTLLSAVIPTAAEDTSKPVLGVIQLVLGALLILLAVRQWRGRPRGDAQPAMPTWMQQIDGMSFVATLGLGLLLSGANPKNLLLGASAGVTLGAAGLAGGDVTLVIIIFTVLAASTVLVPVLGFLLASDALRQPLSRLRDWLQAENAVIMTVLLLVLGVVIIGKGVASFG</sequence>
<feature type="transmembrane region" description="Helical" evidence="1">
    <location>
        <begin position="73"/>
        <end position="91"/>
    </location>
</feature>
<dbReference type="AlphaFoldDB" id="A0A543BNY9"/>